<name>A0A1R2B6U1_9CILI</name>
<protein>
    <submittedName>
        <fullName evidence="1">Uncharacterized protein</fullName>
    </submittedName>
</protein>
<evidence type="ECO:0000313" key="2">
    <source>
        <dbReference type="Proteomes" id="UP000187209"/>
    </source>
</evidence>
<sequence>METIKKSQKLNVSDIIRRIKDADIQQKKSSDKSLLYLENYSKESLNSSIISKSFNAIGSYKHGDTLKYKDSNFSSKRLFSSRKNPSNSTCVKDISININSAKLQTKTEKKLTKIFCMLDKPEIIKQNSASKYLNFNNEKEKLINRSKSDSLKKKLFMRSALKKNTRISNLPKIKNESISPDLLTMKKITVHDLKKIETQGNKPIIKPKTLKKTKLEEQALKNNQLVIEINGLYTLDEYDSSSRSSLVLPKLS</sequence>
<dbReference type="Proteomes" id="UP000187209">
    <property type="component" value="Unassembled WGS sequence"/>
</dbReference>
<dbReference type="AlphaFoldDB" id="A0A1R2B6U1"/>
<accession>A0A1R2B6U1</accession>
<gene>
    <name evidence="1" type="ORF">SteCoe_29020</name>
</gene>
<reference evidence="1 2" key="1">
    <citation type="submission" date="2016-11" db="EMBL/GenBank/DDBJ databases">
        <title>The macronuclear genome of Stentor coeruleus: a giant cell with tiny introns.</title>
        <authorList>
            <person name="Slabodnick M."/>
            <person name="Ruby J.G."/>
            <person name="Reiff S.B."/>
            <person name="Swart E.C."/>
            <person name="Gosai S."/>
            <person name="Prabakaran S."/>
            <person name="Witkowska E."/>
            <person name="Larue G.E."/>
            <person name="Fisher S."/>
            <person name="Freeman R.M."/>
            <person name="Gunawardena J."/>
            <person name="Chu W."/>
            <person name="Stover N.A."/>
            <person name="Gregory B.D."/>
            <person name="Nowacki M."/>
            <person name="Derisi J."/>
            <person name="Roy S.W."/>
            <person name="Marshall W.F."/>
            <person name="Sood P."/>
        </authorList>
    </citation>
    <scope>NUCLEOTIDE SEQUENCE [LARGE SCALE GENOMIC DNA]</scope>
    <source>
        <strain evidence="1">WM001</strain>
    </source>
</reference>
<organism evidence="1 2">
    <name type="scientific">Stentor coeruleus</name>
    <dbReference type="NCBI Taxonomy" id="5963"/>
    <lineage>
        <taxon>Eukaryota</taxon>
        <taxon>Sar</taxon>
        <taxon>Alveolata</taxon>
        <taxon>Ciliophora</taxon>
        <taxon>Postciliodesmatophora</taxon>
        <taxon>Heterotrichea</taxon>
        <taxon>Heterotrichida</taxon>
        <taxon>Stentoridae</taxon>
        <taxon>Stentor</taxon>
    </lineage>
</organism>
<dbReference type="EMBL" id="MPUH01000894">
    <property type="protein sequence ID" value="OMJ72524.1"/>
    <property type="molecule type" value="Genomic_DNA"/>
</dbReference>
<keyword evidence="2" id="KW-1185">Reference proteome</keyword>
<evidence type="ECO:0000313" key="1">
    <source>
        <dbReference type="EMBL" id="OMJ72524.1"/>
    </source>
</evidence>
<comment type="caution">
    <text evidence="1">The sequence shown here is derived from an EMBL/GenBank/DDBJ whole genome shotgun (WGS) entry which is preliminary data.</text>
</comment>
<proteinExistence type="predicted"/>